<keyword evidence="1" id="KW-0808">Transferase</keyword>
<name>A0A0A9VYH3_LYGHE</name>
<sequence>MTKYRVPLDGEFRLSYNAFETPGTKGVKDCSNPPEDGRFDDVTDGLVEHAEHSLFFGTITIDVRHHRRRFTSSRFFRGGFRFFHRLRYEIVDVVMERDRNFESKSHVIV</sequence>
<reference evidence="1" key="2">
    <citation type="submission" date="2014-07" db="EMBL/GenBank/DDBJ databases">
        <authorList>
            <person name="Hull J."/>
        </authorList>
    </citation>
    <scope>NUCLEOTIDE SEQUENCE</scope>
</reference>
<evidence type="ECO:0000313" key="1">
    <source>
        <dbReference type="EMBL" id="JAF99252.1"/>
    </source>
</evidence>
<protein>
    <submittedName>
        <fullName evidence="1">Serine/threonine-protein kinase DCLK2</fullName>
    </submittedName>
</protein>
<keyword evidence="1" id="KW-0418">Kinase</keyword>
<gene>
    <name evidence="1" type="primary">Dclk2</name>
    <name evidence="1" type="ORF">CM83_16832</name>
</gene>
<proteinExistence type="predicted"/>
<accession>A0A0A9VYH3</accession>
<dbReference type="EMBL" id="GBHO01044351">
    <property type="protein sequence ID" value="JAF99252.1"/>
    <property type="molecule type" value="Transcribed_RNA"/>
</dbReference>
<dbReference type="AlphaFoldDB" id="A0A0A9VYH3"/>
<reference evidence="1" key="1">
    <citation type="journal article" date="2014" name="PLoS ONE">
        <title>Transcriptome-Based Identification of ABC Transporters in the Western Tarnished Plant Bug Lygus hesperus.</title>
        <authorList>
            <person name="Hull J.J."/>
            <person name="Chaney K."/>
            <person name="Geib S.M."/>
            <person name="Fabrick J.A."/>
            <person name="Brent C.S."/>
            <person name="Walsh D."/>
            <person name="Lavine L.C."/>
        </authorList>
    </citation>
    <scope>NUCLEOTIDE SEQUENCE</scope>
</reference>
<dbReference type="GO" id="GO:0016301">
    <property type="term" value="F:kinase activity"/>
    <property type="evidence" value="ECO:0007669"/>
    <property type="project" value="UniProtKB-KW"/>
</dbReference>
<organism evidence="1">
    <name type="scientific">Lygus hesperus</name>
    <name type="common">Western plant bug</name>
    <dbReference type="NCBI Taxonomy" id="30085"/>
    <lineage>
        <taxon>Eukaryota</taxon>
        <taxon>Metazoa</taxon>
        <taxon>Ecdysozoa</taxon>
        <taxon>Arthropoda</taxon>
        <taxon>Hexapoda</taxon>
        <taxon>Insecta</taxon>
        <taxon>Pterygota</taxon>
        <taxon>Neoptera</taxon>
        <taxon>Paraneoptera</taxon>
        <taxon>Hemiptera</taxon>
        <taxon>Heteroptera</taxon>
        <taxon>Panheteroptera</taxon>
        <taxon>Cimicomorpha</taxon>
        <taxon>Miridae</taxon>
        <taxon>Mirini</taxon>
        <taxon>Lygus</taxon>
    </lineage>
</organism>